<feature type="chain" id="PRO_5046775631" evidence="1">
    <location>
        <begin position="19"/>
        <end position="342"/>
    </location>
</feature>
<dbReference type="Gene3D" id="2.115.10.20">
    <property type="entry name" value="Glycosyl hydrolase domain, family 43"/>
    <property type="match status" value="1"/>
</dbReference>
<protein>
    <submittedName>
        <fullName evidence="2">Glycoside hydrolase family 43 protein</fullName>
    </submittedName>
</protein>
<keyword evidence="1" id="KW-0732">Signal</keyword>
<dbReference type="CDD" id="cd08983">
    <property type="entry name" value="GH43_Bt3655-like"/>
    <property type="match status" value="1"/>
</dbReference>
<name>A0ABR4PNU6_9HELO</name>
<proteinExistence type="predicted"/>
<evidence type="ECO:0000256" key="1">
    <source>
        <dbReference type="SAM" id="SignalP"/>
    </source>
</evidence>
<reference evidence="2 3" key="1">
    <citation type="submission" date="2024-06" db="EMBL/GenBank/DDBJ databases">
        <title>Complete genome of Phlyctema vagabunda strain 19-DSS-EL-015.</title>
        <authorList>
            <person name="Fiorenzani C."/>
        </authorList>
    </citation>
    <scope>NUCLEOTIDE SEQUENCE [LARGE SCALE GENOMIC DNA]</scope>
    <source>
        <strain evidence="2 3">19-DSS-EL-015</strain>
    </source>
</reference>
<keyword evidence="2" id="KW-0378">Hydrolase</keyword>
<gene>
    <name evidence="2" type="ORF">PVAG01_04276</name>
</gene>
<dbReference type="InterPro" id="IPR050727">
    <property type="entry name" value="GH43_arabinanases"/>
</dbReference>
<sequence length="342" mass="36942">MRISSFFSAALAATTVSAFPSSPVALAGVATRAATDLVGYLGVFFLGDKPSVYFYLSNGNDALSFKALNGANPVLSPTLGTGGVRDPSIIKGGGNDAGKKWYIIGTDLDIAKTTWDASQRKGSLSIYIWESTDLISWGTERLVKVENDDAGMVWAPDAIWDASKGQYLVHWASKFYASSDTQHTGAPGASQMRYAYTSDFLTFTAPQTLIDLSPTSIIDLAILDLGDNKYARFIKNETATNVWMERSDNGIFGTWTRPGGNSAIVRSGVEGPYAYLDNLDPKKAVLLLDYFGSDGYRPFTSSNLDVNNWADASRANFPANLRHGSVIGVTQDRYDALAAKWG</sequence>
<dbReference type="InterPro" id="IPR023296">
    <property type="entry name" value="Glyco_hydro_beta-prop_sf"/>
</dbReference>
<dbReference type="SUPFAM" id="SSF75005">
    <property type="entry name" value="Arabinanase/levansucrase/invertase"/>
    <property type="match status" value="1"/>
</dbReference>
<dbReference type="GO" id="GO:0016787">
    <property type="term" value="F:hydrolase activity"/>
    <property type="evidence" value="ECO:0007669"/>
    <property type="project" value="UniProtKB-KW"/>
</dbReference>
<keyword evidence="3" id="KW-1185">Reference proteome</keyword>
<dbReference type="PANTHER" id="PTHR43301:SF8">
    <property type="entry name" value="ARABINOSIDASE-RELATED"/>
    <property type="match status" value="1"/>
</dbReference>
<evidence type="ECO:0000313" key="3">
    <source>
        <dbReference type="Proteomes" id="UP001629113"/>
    </source>
</evidence>
<evidence type="ECO:0000313" key="2">
    <source>
        <dbReference type="EMBL" id="KAL3424995.1"/>
    </source>
</evidence>
<feature type="signal peptide" evidence="1">
    <location>
        <begin position="1"/>
        <end position="18"/>
    </location>
</feature>
<dbReference type="PANTHER" id="PTHR43301">
    <property type="entry name" value="ARABINAN ENDO-1,5-ALPHA-L-ARABINOSIDASE"/>
    <property type="match status" value="1"/>
</dbReference>
<dbReference type="Proteomes" id="UP001629113">
    <property type="component" value="Unassembled WGS sequence"/>
</dbReference>
<accession>A0ABR4PNU6</accession>
<comment type="caution">
    <text evidence="2">The sequence shown here is derived from an EMBL/GenBank/DDBJ whole genome shotgun (WGS) entry which is preliminary data.</text>
</comment>
<dbReference type="EMBL" id="JBFCZG010000003">
    <property type="protein sequence ID" value="KAL3424995.1"/>
    <property type="molecule type" value="Genomic_DNA"/>
</dbReference>
<organism evidence="2 3">
    <name type="scientific">Phlyctema vagabunda</name>
    <dbReference type="NCBI Taxonomy" id="108571"/>
    <lineage>
        <taxon>Eukaryota</taxon>
        <taxon>Fungi</taxon>
        <taxon>Dikarya</taxon>
        <taxon>Ascomycota</taxon>
        <taxon>Pezizomycotina</taxon>
        <taxon>Leotiomycetes</taxon>
        <taxon>Helotiales</taxon>
        <taxon>Dermateaceae</taxon>
        <taxon>Phlyctema</taxon>
    </lineage>
</organism>